<sequence>MDVVTRWNSTLDMLERMCILQEPLEAALGLLHNPVANLSESDWQALPDAIKILRPFKQLREEMSSENKVTVSMVLAASESVISMFENLHLNINTEIGKNLSNKIITEFKYRFKNCYRNPILSEAALLDPRFKKLAFRLADESNYEWAKTLLKTELEKCFNVDKQQTVQSKKATPAISADTNEDSIWKDFDARATSNSVSNSTVSSIVTMRQYFEERILSRNECPLKWRQARALLYPELSVLAEKYLSVMATSAHPKEHFRNRGKYKVKNVVPFNHNE</sequence>
<feature type="domain" description="HAT C-terminal dimerisation" evidence="1">
    <location>
        <begin position="210"/>
        <end position="264"/>
    </location>
</feature>
<gene>
    <name evidence="2" type="ORF">X975_13247</name>
</gene>
<dbReference type="STRING" id="407821.A0A087U4T3"/>
<dbReference type="AlphaFoldDB" id="A0A087U4T3"/>
<name>A0A087U4T3_STEMI</name>
<evidence type="ECO:0000313" key="2">
    <source>
        <dbReference type="EMBL" id="KFM72372.1"/>
    </source>
</evidence>
<dbReference type="SUPFAM" id="SSF53098">
    <property type="entry name" value="Ribonuclease H-like"/>
    <property type="match status" value="1"/>
</dbReference>
<organism evidence="2 3">
    <name type="scientific">Stegodyphus mimosarum</name>
    <name type="common">African social velvet spider</name>
    <dbReference type="NCBI Taxonomy" id="407821"/>
    <lineage>
        <taxon>Eukaryota</taxon>
        <taxon>Metazoa</taxon>
        <taxon>Ecdysozoa</taxon>
        <taxon>Arthropoda</taxon>
        <taxon>Chelicerata</taxon>
        <taxon>Arachnida</taxon>
        <taxon>Araneae</taxon>
        <taxon>Araneomorphae</taxon>
        <taxon>Entelegynae</taxon>
        <taxon>Eresoidea</taxon>
        <taxon>Eresidae</taxon>
        <taxon>Stegodyphus</taxon>
    </lineage>
</organism>
<accession>A0A087U4T3</accession>
<dbReference type="GO" id="GO:0005634">
    <property type="term" value="C:nucleus"/>
    <property type="evidence" value="ECO:0007669"/>
    <property type="project" value="TreeGrafter"/>
</dbReference>
<dbReference type="OrthoDB" id="6516553at2759"/>
<dbReference type="Pfam" id="PF05699">
    <property type="entry name" value="Dimer_Tnp_hAT"/>
    <property type="match status" value="1"/>
</dbReference>
<dbReference type="OMA" id="NACTEAK"/>
<evidence type="ECO:0000313" key="3">
    <source>
        <dbReference type="Proteomes" id="UP000054359"/>
    </source>
</evidence>
<keyword evidence="3" id="KW-1185">Reference proteome</keyword>
<dbReference type="Proteomes" id="UP000054359">
    <property type="component" value="Unassembled WGS sequence"/>
</dbReference>
<reference evidence="2 3" key="1">
    <citation type="submission" date="2013-11" db="EMBL/GenBank/DDBJ databases">
        <title>Genome sequencing of Stegodyphus mimosarum.</title>
        <authorList>
            <person name="Bechsgaard J."/>
        </authorList>
    </citation>
    <scope>NUCLEOTIDE SEQUENCE [LARGE SCALE GENOMIC DNA]</scope>
</reference>
<dbReference type="GO" id="GO:0046983">
    <property type="term" value="F:protein dimerization activity"/>
    <property type="evidence" value="ECO:0007669"/>
    <property type="project" value="InterPro"/>
</dbReference>
<dbReference type="InterPro" id="IPR052717">
    <property type="entry name" value="Vacuolar_transposase_reg"/>
</dbReference>
<feature type="non-terminal residue" evidence="2">
    <location>
        <position position="277"/>
    </location>
</feature>
<dbReference type="PANTHER" id="PTHR46169">
    <property type="entry name" value="DNA REPLICATION-RELATED ELEMENT FACTOR, ISOFORM A"/>
    <property type="match status" value="1"/>
</dbReference>
<dbReference type="PANTHER" id="PTHR46169:SF15">
    <property type="entry name" value="INNER CENTROMERE PROTEIN A-LIKE ISOFORM X1-RELATED"/>
    <property type="match status" value="1"/>
</dbReference>
<dbReference type="EMBL" id="KK118159">
    <property type="protein sequence ID" value="KFM72372.1"/>
    <property type="molecule type" value="Genomic_DNA"/>
</dbReference>
<evidence type="ECO:0000259" key="1">
    <source>
        <dbReference type="Pfam" id="PF05699"/>
    </source>
</evidence>
<protein>
    <submittedName>
        <fullName evidence="2">Zinc finger BED domain-containing protein 1</fullName>
    </submittedName>
</protein>
<proteinExistence type="predicted"/>
<dbReference type="InterPro" id="IPR008906">
    <property type="entry name" value="HATC_C_dom"/>
</dbReference>
<dbReference type="GO" id="GO:0006357">
    <property type="term" value="P:regulation of transcription by RNA polymerase II"/>
    <property type="evidence" value="ECO:0007669"/>
    <property type="project" value="TreeGrafter"/>
</dbReference>
<dbReference type="InterPro" id="IPR012337">
    <property type="entry name" value="RNaseH-like_sf"/>
</dbReference>